<evidence type="ECO:0000313" key="3">
    <source>
        <dbReference type="EMBL" id="HGI88305.1"/>
    </source>
</evidence>
<dbReference type="InterPro" id="IPR019887">
    <property type="entry name" value="Tscrpt_reg_AsnC/Lrp_C"/>
</dbReference>
<organism evidence="3">
    <name type="scientific">Ignisphaera aggregans</name>
    <dbReference type="NCBI Taxonomy" id="334771"/>
    <lineage>
        <taxon>Archaea</taxon>
        <taxon>Thermoproteota</taxon>
        <taxon>Thermoprotei</taxon>
        <taxon>Desulfurococcales</taxon>
        <taxon>Desulfurococcaceae</taxon>
        <taxon>Ignisphaera</taxon>
    </lineage>
</organism>
<dbReference type="AlphaFoldDB" id="A0A7C4FFG0"/>
<evidence type="ECO:0000256" key="1">
    <source>
        <dbReference type="ARBA" id="ARBA00029440"/>
    </source>
</evidence>
<accession>A0A7C4FFG0</accession>
<comment type="pathway">
    <text evidence="1">Amino-acid biosynthesis.</text>
</comment>
<name>A0A7C4FFG0_9CREN</name>
<protein>
    <submittedName>
        <fullName evidence="3">Lrp/AsnC family transcriptional regulator</fullName>
    </submittedName>
</protein>
<evidence type="ECO:0000259" key="2">
    <source>
        <dbReference type="Pfam" id="PF01037"/>
    </source>
</evidence>
<sequence>MAKAIVLINTDVGTEEEVAKALSQVPEVKETYIVYGIYDVVAVIEAESFDKLRNVVISKIRKMPHIKASTTLIVVEK</sequence>
<dbReference type="Gene3D" id="3.30.70.920">
    <property type="match status" value="1"/>
</dbReference>
<dbReference type="EMBL" id="DTFF01000064">
    <property type="protein sequence ID" value="HGI88305.1"/>
    <property type="molecule type" value="Genomic_DNA"/>
</dbReference>
<gene>
    <name evidence="3" type="ORF">ENV14_07985</name>
</gene>
<proteinExistence type="predicted"/>
<feature type="domain" description="Transcription regulator AsnC/Lrp ligand binding" evidence="2">
    <location>
        <begin position="6"/>
        <end position="76"/>
    </location>
</feature>
<dbReference type="InterPro" id="IPR011008">
    <property type="entry name" value="Dimeric_a/b-barrel"/>
</dbReference>
<comment type="caution">
    <text evidence="3">The sequence shown here is derived from an EMBL/GenBank/DDBJ whole genome shotgun (WGS) entry which is preliminary data.</text>
</comment>
<reference evidence="3" key="1">
    <citation type="journal article" date="2020" name="mSystems">
        <title>Genome- and Community-Level Interaction Insights into Carbon Utilization and Element Cycling Functions of Hydrothermarchaeota in Hydrothermal Sediment.</title>
        <authorList>
            <person name="Zhou Z."/>
            <person name="Liu Y."/>
            <person name="Xu W."/>
            <person name="Pan J."/>
            <person name="Luo Z.H."/>
            <person name="Li M."/>
        </authorList>
    </citation>
    <scope>NUCLEOTIDE SEQUENCE [LARGE SCALE GENOMIC DNA]</scope>
    <source>
        <strain evidence="3">SpSt-732</strain>
    </source>
</reference>
<dbReference type="SUPFAM" id="SSF54909">
    <property type="entry name" value="Dimeric alpha+beta barrel"/>
    <property type="match status" value="1"/>
</dbReference>
<dbReference type="Pfam" id="PF01037">
    <property type="entry name" value="AsnC_trans_reg"/>
    <property type="match status" value="1"/>
</dbReference>